<accession>A0A6J4VQV0</accession>
<dbReference type="AlphaFoldDB" id="A0A6J4VQV0"/>
<keyword evidence="4" id="KW-0503">Monooxygenase</keyword>
<feature type="domain" description="Luciferase-like" evidence="5">
    <location>
        <begin position="20"/>
        <end position="290"/>
    </location>
</feature>
<dbReference type="SUPFAM" id="SSF51679">
    <property type="entry name" value="Bacterial luciferase-like"/>
    <property type="match status" value="1"/>
</dbReference>
<proteinExistence type="predicted"/>
<dbReference type="GO" id="GO:0008726">
    <property type="term" value="F:alkanesulfonate monooxygenase activity"/>
    <property type="evidence" value="ECO:0007669"/>
    <property type="project" value="TreeGrafter"/>
</dbReference>
<gene>
    <name evidence="6" type="ORF">AVDCRST_MAG19-3890</name>
</gene>
<reference evidence="6" key="1">
    <citation type="submission" date="2020-02" db="EMBL/GenBank/DDBJ databases">
        <authorList>
            <person name="Meier V. D."/>
        </authorList>
    </citation>
    <scope>NUCLEOTIDE SEQUENCE</scope>
    <source>
        <strain evidence="6">AVDCRST_MAG19</strain>
    </source>
</reference>
<evidence type="ECO:0000313" key="6">
    <source>
        <dbReference type="EMBL" id="CAA9580481.1"/>
    </source>
</evidence>
<evidence type="ECO:0000259" key="5">
    <source>
        <dbReference type="Pfam" id="PF00296"/>
    </source>
</evidence>
<evidence type="ECO:0000256" key="2">
    <source>
        <dbReference type="ARBA" id="ARBA00022643"/>
    </source>
</evidence>
<keyword evidence="3" id="KW-0560">Oxidoreductase</keyword>
<dbReference type="InterPro" id="IPR050172">
    <property type="entry name" value="SsuD_RutA_monooxygenase"/>
</dbReference>
<name>A0A6J4VQV0_9BACT</name>
<dbReference type="PANTHER" id="PTHR42847:SF4">
    <property type="entry name" value="ALKANESULFONATE MONOOXYGENASE-RELATED"/>
    <property type="match status" value="1"/>
</dbReference>
<evidence type="ECO:0000256" key="4">
    <source>
        <dbReference type="ARBA" id="ARBA00023033"/>
    </source>
</evidence>
<dbReference type="GO" id="GO:0046306">
    <property type="term" value="P:alkanesulfonate catabolic process"/>
    <property type="evidence" value="ECO:0007669"/>
    <property type="project" value="TreeGrafter"/>
</dbReference>
<evidence type="ECO:0000256" key="3">
    <source>
        <dbReference type="ARBA" id="ARBA00023002"/>
    </source>
</evidence>
<keyword evidence="2" id="KW-0288">FMN</keyword>
<dbReference type="Pfam" id="PF00296">
    <property type="entry name" value="Bac_luciferase"/>
    <property type="match status" value="1"/>
</dbReference>
<evidence type="ECO:0000256" key="1">
    <source>
        <dbReference type="ARBA" id="ARBA00022630"/>
    </source>
</evidence>
<sequence>MQLSVQIEGAQGLTWPLWAALVNEVEGLGFAGLYCCDHFANAAPPDFASLEVMTAMTYAASHSTRMALGTLVTPVSWRDPVMLARQAMAIDDLSNGRFVLGVGAGWNEREHAMFGYPLGDRPERVARFTEALEVITGLIRGDEPQSFAGRFYRLQGATLLPRPARPTPVMIGGSGPKRTLPLVARYADSWNAAGMGADEVRERNAHLDDLIAREGRRPGDVKRTMMKAIYCGRDEAEYEARLRGVRQAPANRDLPLGSLLEQLRTRSKAIVGTPDEVAAQLRAYAEAGIEEIMAQFVVVDDLDGLRILARDVLPLVG</sequence>
<dbReference type="InterPro" id="IPR036661">
    <property type="entry name" value="Luciferase-like_sf"/>
</dbReference>
<dbReference type="PANTHER" id="PTHR42847">
    <property type="entry name" value="ALKANESULFONATE MONOOXYGENASE"/>
    <property type="match status" value="1"/>
</dbReference>
<protein>
    <recommendedName>
        <fullName evidence="5">Luciferase-like domain-containing protein</fullName>
    </recommendedName>
</protein>
<dbReference type="Gene3D" id="3.20.20.30">
    <property type="entry name" value="Luciferase-like domain"/>
    <property type="match status" value="1"/>
</dbReference>
<dbReference type="EMBL" id="CADCWL010000217">
    <property type="protein sequence ID" value="CAA9580481.1"/>
    <property type="molecule type" value="Genomic_DNA"/>
</dbReference>
<organism evidence="6">
    <name type="scientific">uncultured Thermomicrobiales bacterium</name>
    <dbReference type="NCBI Taxonomy" id="1645740"/>
    <lineage>
        <taxon>Bacteria</taxon>
        <taxon>Pseudomonadati</taxon>
        <taxon>Thermomicrobiota</taxon>
        <taxon>Thermomicrobia</taxon>
        <taxon>Thermomicrobiales</taxon>
        <taxon>environmental samples</taxon>
    </lineage>
</organism>
<dbReference type="InterPro" id="IPR011251">
    <property type="entry name" value="Luciferase-like_dom"/>
</dbReference>
<keyword evidence="1" id="KW-0285">Flavoprotein</keyword>